<dbReference type="GO" id="GO:0006098">
    <property type="term" value="P:pentose-phosphate shunt"/>
    <property type="evidence" value="ECO:0007669"/>
    <property type="project" value="UniProtKB-UniRule"/>
</dbReference>
<keyword evidence="13" id="KW-0464">Manganese</keyword>
<evidence type="ECO:0000256" key="14">
    <source>
        <dbReference type="PIRSR" id="PIRSR001461-3"/>
    </source>
</evidence>
<dbReference type="GO" id="GO:0005737">
    <property type="term" value="C:cytoplasm"/>
    <property type="evidence" value="ECO:0007669"/>
    <property type="project" value="UniProtKB-ARBA"/>
</dbReference>
<dbReference type="Pfam" id="PF00834">
    <property type="entry name" value="Ribul_P_3_epim"/>
    <property type="match status" value="1"/>
</dbReference>
<evidence type="ECO:0000256" key="1">
    <source>
        <dbReference type="ARBA" id="ARBA00001782"/>
    </source>
</evidence>
<keyword evidence="10 11" id="KW-0119">Carbohydrate metabolism</keyword>
<evidence type="ECO:0000256" key="13">
    <source>
        <dbReference type="PIRSR" id="PIRSR001461-2"/>
    </source>
</evidence>
<dbReference type="InterPro" id="IPR011060">
    <property type="entry name" value="RibuloseP-bd_barrel"/>
</dbReference>
<dbReference type="HAMAP" id="MF_02227">
    <property type="entry name" value="RPE"/>
    <property type="match status" value="1"/>
</dbReference>
<dbReference type="Proteomes" id="UP000051804">
    <property type="component" value="Unassembled WGS sequence"/>
</dbReference>
<reference evidence="15 16" key="1">
    <citation type="journal article" date="2015" name="Genome Announc.">
        <title>Expanding the biotechnology potential of lactobacilli through comparative genomics of 213 strains and associated genera.</title>
        <authorList>
            <person name="Sun Z."/>
            <person name="Harris H.M."/>
            <person name="McCann A."/>
            <person name="Guo C."/>
            <person name="Argimon S."/>
            <person name="Zhang W."/>
            <person name="Yang X."/>
            <person name="Jeffery I.B."/>
            <person name="Cooney J.C."/>
            <person name="Kagawa T.F."/>
            <person name="Liu W."/>
            <person name="Song Y."/>
            <person name="Salvetti E."/>
            <person name="Wrobel A."/>
            <person name="Rasinkangas P."/>
            <person name="Parkhill J."/>
            <person name="Rea M.C."/>
            <person name="O'Sullivan O."/>
            <person name="Ritari J."/>
            <person name="Douillard F.P."/>
            <person name="Paul Ross R."/>
            <person name="Yang R."/>
            <person name="Briner A.E."/>
            <person name="Felis G.E."/>
            <person name="de Vos W.M."/>
            <person name="Barrangou R."/>
            <person name="Klaenhammer T.R."/>
            <person name="Caufield P.W."/>
            <person name="Cui Y."/>
            <person name="Zhang H."/>
            <person name="O'Toole P.W."/>
        </authorList>
    </citation>
    <scope>NUCLEOTIDE SEQUENCE [LARGE SCALE GENOMIC DNA]</scope>
    <source>
        <strain evidence="15 16">JCM 17158</strain>
    </source>
</reference>
<sequence>MKIAPSILSSDYVNMERDIHVVEEAGADVIHVDIMDGHFVPNLSFGPGIVSALRPITNLPLDVHLMVTDPDMWIEPFAKAGADTIMAHVEATPHIHRTLQLMKASGVKAGIVVNPGTSLSTIDELLPNVDQVLVMTVNPGFGGQKFLPEMADKVRRLSDMRKARGLQFDIEVDGGISDQTIESCLTAGADIFVAGSYVFSKGEPAAQIAKLRAFEH</sequence>
<dbReference type="Gene3D" id="3.20.20.70">
    <property type="entry name" value="Aldolase class I"/>
    <property type="match status" value="1"/>
</dbReference>
<dbReference type="SUPFAM" id="SSF51366">
    <property type="entry name" value="Ribulose-phoshate binding barrel"/>
    <property type="match status" value="1"/>
</dbReference>
<feature type="binding site" evidence="10 14">
    <location>
        <begin position="140"/>
        <end position="143"/>
    </location>
    <ligand>
        <name>substrate</name>
    </ligand>
</feature>
<feature type="binding site" evidence="10">
    <location>
        <begin position="173"/>
        <end position="175"/>
    </location>
    <ligand>
        <name>substrate</name>
    </ligand>
</feature>
<comment type="cofactor">
    <cofactor evidence="4">
        <name>Zn(2+)</name>
        <dbReference type="ChEBI" id="CHEBI:29105"/>
    </cofactor>
</comment>
<feature type="binding site" evidence="10 13">
    <location>
        <position position="64"/>
    </location>
    <ligand>
        <name>a divalent metal cation</name>
        <dbReference type="ChEBI" id="CHEBI:60240"/>
    </ligand>
</feature>
<dbReference type="InterPro" id="IPR013785">
    <property type="entry name" value="Aldolase_TIM"/>
</dbReference>
<dbReference type="RefSeq" id="WP_056949894.1">
    <property type="nucleotide sequence ID" value="NZ_AZDJ01000001.1"/>
</dbReference>
<feature type="binding site" evidence="14">
    <location>
        <position position="175"/>
    </location>
    <ligand>
        <name>substrate</name>
    </ligand>
</feature>
<evidence type="ECO:0000256" key="6">
    <source>
        <dbReference type="ARBA" id="ARBA00009541"/>
    </source>
</evidence>
<evidence type="ECO:0000256" key="2">
    <source>
        <dbReference type="ARBA" id="ARBA00001936"/>
    </source>
</evidence>
<dbReference type="PIRSF" id="PIRSF001461">
    <property type="entry name" value="RPE"/>
    <property type="match status" value="1"/>
</dbReference>
<keyword evidence="9 10" id="KW-0413">Isomerase</keyword>
<feature type="binding site" evidence="10 13">
    <location>
        <position position="173"/>
    </location>
    <ligand>
        <name>a divalent metal cation</name>
        <dbReference type="ChEBI" id="CHEBI:60240"/>
    </ligand>
</feature>
<dbReference type="CDD" id="cd00429">
    <property type="entry name" value="RPE"/>
    <property type="match status" value="1"/>
</dbReference>
<keyword evidence="13" id="KW-0862">Zinc</keyword>
<dbReference type="GO" id="GO:0046872">
    <property type="term" value="F:metal ion binding"/>
    <property type="evidence" value="ECO:0007669"/>
    <property type="project" value="UniProtKB-UniRule"/>
</dbReference>
<dbReference type="NCBIfam" id="NF004076">
    <property type="entry name" value="PRK05581.1-4"/>
    <property type="match status" value="1"/>
</dbReference>
<dbReference type="STRING" id="1291734.FD02_GL000911"/>
<comment type="cofactor">
    <cofactor evidence="2">
        <name>Mn(2+)</name>
        <dbReference type="ChEBI" id="CHEBI:29035"/>
    </cofactor>
</comment>
<dbReference type="PATRIC" id="fig|1291734.4.peg.938"/>
<dbReference type="EMBL" id="AZDJ01000001">
    <property type="protein sequence ID" value="KRK74310.1"/>
    <property type="molecule type" value="Genomic_DNA"/>
</dbReference>
<dbReference type="PROSITE" id="PS01086">
    <property type="entry name" value="RIBUL_P_3_EPIMER_2"/>
    <property type="match status" value="1"/>
</dbReference>
<evidence type="ECO:0000256" key="5">
    <source>
        <dbReference type="ARBA" id="ARBA00001954"/>
    </source>
</evidence>
<feature type="active site" description="Proton donor" evidence="10 12">
    <location>
        <position position="173"/>
    </location>
</feature>
<dbReference type="InterPro" id="IPR000056">
    <property type="entry name" value="Ribul_P_3_epim-like"/>
</dbReference>
<evidence type="ECO:0000256" key="11">
    <source>
        <dbReference type="PIRNR" id="PIRNR001461"/>
    </source>
</evidence>
<evidence type="ECO:0000256" key="7">
    <source>
        <dbReference type="ARBA" id="ARBA00013188"/>
    </source>
</evidence>
<comment type="cofactor">
    <cofactor evidence="5">
        <name>Fe(2+)</name>
        <dbReference type="ChEBI" id="CHEBI:29033"/>
    </cofactor>
</comment>
<dbReference type="NCBIfam" id="TIGR01163">
    <property type="entry name" value="rpe"/>
    <property type="match status" value="1"/>
</dbReference>
<evidence type="ECO:0000256" key="9">
    <source>
        <dbReference type="ARBA" id="ARBA00023235"/>
    </source>
</evidence>
<gene>
    <name evidence="10" type="primary">rpe</name>
    <name evidence="15" type="ORF">FD02_GL000911</name>
</gene>
<comment type="cofactor">
    <cofactor evidence="3">
        <name>Co(2+)</name>
        <dbReference type="ChEBI" id="CHEBI:48828"/>
    </cofactor>
</comment>
<feature type="binding site" evidence="10 13">
    <location>
        <position position="31"/>
    </location>
    <ligand>
        <name>a divalent metal cation</name>
        <dbReference type="ChEBI" id="CHEBI:60240"/>
    </ligand>
</feature>
<protein>
    <recommendedName>
        <fullName evidence="7 10">Ribulose-phosphate 3-epimerase</fullName>
        <ecNumber evidence="7 10">5.1.3.1</ecNumber>
    </recommendedName>
</protein>
<evidence type="ECO:0000256" key="8">
    <source>
        <dbReference type="ARBA" id="ARBA00022723"/>
    </source>
</evidence>
<proteinExistence type="inferred from homology"/>
<evidence type="ECO:0000256" key="3">
    <source>
        <dbReference type="ARBA" id="ARBA00001941"/>
    </source>
</evidence>
<comment type="cofactor">
    <cofactor evidence="10 13">
        <name>a divalent metal cation</name>
        <dbReference type="ChEBI" id="CHEBI:60240"/>
    </cofactor>
    <text evidence="10 13">Binds 1 divalent metal cation per subunit.</text>
</comment>
<feature type="binding site" evidence="10 14">
    <location>
        <position position="64"/>
    </location>
    <ligand>
        <name>substrate</name>
    </ligand>
</feature>
<evidence type="ECO:0000256" key="4">
    <source>
        <dbReference type="ARBA" id="ARBA00001947"/>
    </source>
</evidence>
<evidence type="ECO:0000256" key="12">
    <source>
        <dbReference type="PIRSR" id="PIRSR001461-1"/>
    </source>
</evidence>
<name>A0A0R1JSH5_9LACO</name>
<dbReference type="GO" id="GO:0019323">
    <property type="term" value="P:pentose catabolic process"/>
    <property type="evidence" value="ECO:0007669"/>
    <property type="project" value="UniProtKB-UniRule"/>
</dbReference>
<accession>A0A0R1JSH5</accession>
<dbReference type="PROSITE" id="PS01085">
    <property type="entry name" value="RIBUL_P_3_EPIMER_1"/>
    <property type="match status" value="1"/>
</dbReference>
<feature type="binding site" evidence="10 13">
    <location>
        <position position="33"/>
    </location>
    <ligand>
        <name>a divalent metal cation</name>
        <dbReference type="ChEBI" id="CHEBI:60240"/>
    </ligand>
</feature>
<comment type="catalytic activity">
    <reaction evidence="1 10 11">
        <text>D-ribulose 5-phosphate = D-xylulose 5-phosphate</text>
        <dbReference type="Rhea" id="RHEA:13677"/>
        <dbReference type="ChEBI" id="CHEBI:57737"/>
        <dbReference type="ChEBI" id="CHEBI:58121"/>
        <dbReference type="EC" id="5.1.3.1"/>
    </reaction>
</comment>
<comment type="pathway">
    <text evidence="10">Carbohydrate degradation.</text>
</comment>
<dbReference type="OrthoDB" id="1645589at2"/>
<comment type="function">
    <text evidence="10">Catalyzes the reversible epimerization of D-ribulose 5-phosphate to D-xylulose 5-phosphate.</text>
</comment>
<evidence type="ECO:0000313" key="16">
    <source>
        <dbReference type="Proteomes" id="UP000051804"/>
    </source>
</evidence>
<dbReference type="FunFam" id="3.20.20.70:FF:000004">
    <property type="entry name" value="Ribulose-phosphate 3-epimerase"/>
    <property type="match status" value="1"/>
</dbReference>
<keyword evidence="13" id="KW-0170">Cobalt</keyword>
<comment type="similarity">
    <text evidence="6 10 11">Belongs to the ribulose-phosphate 3-epimerase family.</text>
</comment>
<dbReference type="GO" id="GO:0004750">
    <property type="term" value="F:D-ribulose-phosphate 3-epimerase activity"/>
    <property type="evidence" value="ECO:0007669"/>
    <property type="project" value="UniProtKB-UniRule"/>
</dbReference>
<dbReference type="AlphaFoldDB" id="A0A0R1JSH5"/>
<evidence type="ECO:0000256" key="10">
    <source>
        <dbReference type="HAMAP-Rule" id="MF_02227"/>
    </source>
</evidence>
<evidence type="ECO:0000313" key="15">
    <source>
        <dbReference type="EMBL" id="KRK74310.1"/>
    </source>
</evidence>
<feature type="binding site" evidence="10 14">
    <location>
        <begin position="195"/>
        <end position="196"/>
    </location>
    <ligand>
        <name>substrate</name>
    </ligand>
</feature>
<keyword evidence="8 10" id="KW-0479">Metal-binding</keyword>
<feature type="active site" description="Proton acceptor" evidence="10 12">
    <location>
        <position position="33"/>
    </location>
</feature>
<dbReference type="PANTHER" id="PTHR11749">
    <property type="entry name" value="RIBULOSE-5-PHOSPHATE-3-EPIMERASE"/>
    <property type="match status" value="1"/>
</dbReference>
<comment type="caution">
    <text evidence="15">The sequence shown here is derived from an EMBL/GenBank/DDBJ whole genome shotgun (WGS) entry which is preliminary data.</text>
</comment>
<dbReference type="InterPro" id="IPR026019">
    <property type="entry name" value="Ribul_P_3_epim"/>
</dbReference>
<dbReference type="EC" id="5.1.3.1" evidence="7 10"/>
<organism evidence="15 16">
    <name type="scientific">Lacticaseibacillus nasuensis JCM 17158</name>
    <dbReference type="NCBI Taxonomy" id="1291734"/>
    <lineage>
        <taxon>Bacteria</taxon>
        <taxon>Bacillati</taxon>
        <taxon>Bacillota</taxon>
        <taxon>Bacilli</taxon>
        <taxon>Lactobacillales</taxon>
        <taxon>Lactobacillaceae</taxon>
        <taxon>Lacticaseibacillus</taxon>
    </lineage>
</organism>
<feature type="binding site" evidence="10 14">
    <location>
        <position position="6"/>
    </location>
    <ligand>
        <name>substrate</name>
    </ligand>
</feature>
<keyword evidence="16" id="KW-1185">Reference proteome</keyword>